<feature type="signal peptide" evidence="1">
    <location>
        <begin position="1"/>
        <end position="24"/>
    </location>
</feature>
<keyword evidence="1" id="KW-0732">Signal</keyword>
<accession>A0A1H3D4Q7</accession>
<keyword evidence="3" id="KW-1185">Reference proteome</keyword>
<dbReference type="AlphaFoldDB" id="A0A1H3D4Q7"/>
<evidence type="ECO:0000256" key="1">
    <source>
        <dbReference type="SAM" id="SignalP"/>
    </source>
</evidence>
<feature type="chain" id="PRO_5011713683" description="Lipoprotein" evidence="1">
    <location>
        <begin position="25"/>
        <end position="142"/>
    </location>
</feature>
<evidence type="ECO:0008006" key="4">
    <source>
        <dbReference type="Google" id="ProtNLM"/>
    </source>
</evidence>
<proteinExistence type="predicted"/>
<protein>
    <recommendedName>
        <fullName evidence="4">Lipoprotein</fullName>
    </recommendedName>
</protein>
<evidence type="ECO:0000313" key="2">
    <source>
        <dbReference type="EMBL" id="SDX61355.1"/>
    </source>
</evidence>
<evidence type="ECO:0000313" key="3">
    <source>
        <dbReference type="Proteomes" id="UP000198816"/>
    </source>
</evidence>
<dbReference type="RefSeq" id="WP_093038245.1">
    <property type="nucleotide sequence ID" value="NZ_FNNZ01000042.1"/>
</dbReference>
<gene>
    <name evidence="2" type="ORF">SAMN05421783_14211</name>
</gene>
<dbReference type="OrthoDB" id="9843998at2"/>
<dbReference type="EMBL" id="FNNZ01000042">
    <property type="protein sequence ID" value="SDX61355.1"/>
    <property type="molecule type" value="Genomic_DNA"/>
</dbReference>
<reference evidence="3" key="1">
    <citation type="submission" date="2016-10" db="EMBL/GenBank/DDBJ databases">
        <authorList>
            <person name="Varghese N."/>
            <person name="Submissions S."/>
        </authorList>
    </citation>
    <scope>NUCLEOTIDE SEQUENCE [LARGE SCALE GENOMIC DNA]</scope>
    <source>
        <strain evidence="3">DSM 217</strain>
    </source>
</reference>
<sequence>MTAARRFHLLLAGAALLGHFPAQAARPAISAAEIDAFLQQCTFIDIPYEASEHLQGVSIRGMTPIHYIVASSGAGDVWGFEFDISVAEFKRRAPDLAGRVDMPIPANEREYVVGLYRVLEEPSHESEPLRLVCRSEAIEGYD</sequence>
<organism evidence="2 3">
    <name type="scientific">Thiocapsa roseopersicina</name>
    <dbReference type="NCBI Taxonomy" id="1058"/>
    <lineage>
        <taxon>Bacteria</taxon>
        <taxon>Pseudomonadati</taxon>
        <taxon>Pseudomonadota</taxon>
        <taxon>Gammaproteobacteria</taxon>
        <taxon>Chromatiales</taxon>
        <taxon>Chromatiaceae</taxon>
        <taxon>Thiocapsa</taxon>
    </lineage>
</organism>
<dbReference type="Proteomes" id="UP000198816">
    <property type="component" value="Unassembled WGS sequence"/>
</dbReference>
<name>A0A1H3D4Q7_THIRO</name>